<keyword evidence="3" id="KW-1185">Reference proteome</keyword>
<dbReference type="AlphaFoldDB" id="A0A8K0XT30"/>
<proteinExistence type="predicted"/>
<reference evidence="2" key="1">
    <citation type="journal article" date="2021" name="New Phytol.">
        <title>Evolutionary innovations through gain and loss of genes in the ectomycorrhizal Boletales.</title>
        <authorList>
            <person name="Wu G."/>
            <person name="Miyauchi S."/>
            <person name="Morin E."/>
            <person name="Kuo A."/>
            <person name="Drula E."/>
            <person name="Varga T."/>
            <person name="Kohler A."/>
            <person name="Feng B."/>
            <person name="Cao Y."/>
            <person name="Lipzen A."/>
            <person name="Daum C."/>
            <person name="Hundley H."/>
            <person name="Pangilinan J."/>
            <person name="Johnson J."/>
            <person name="Barry K."/>
            <person name="LaButti K."/>
            <person name="Ng V."/>
            <person name="Ahrendt S."/>
            <person name="Min B."/>
            <person name="Choi I.G."/>
            <person name="Park H."/>
            <person name="Plett J.M."/>
            <person name="Magnuson J."/>
            <person name="Spatafora J.W."/>
            <person name="Nagy L.G."/>
            <person name="Henrissat B."/>
            <person name="Grigoriev I.V."/>
            <person name="Yang Z.L."/>
            <person name="Xu J."/>
            <person name="Martin F.M."/>
        </authorList>
    </citation>
    <scope>NUCLEOTIDE SEQUENCE</scope>
    <source>
        <strain evidence="2">KKN 215</strain>
    </source>
</reference>
<evidence type="ECO:0000313" key="2">
    <source>
        <dbReference type="EMBL" id="KAH8105117.1"/>
    </source>
</evidence>
<dbReference type="SUPFAM" id="SSF54695">
    <property type="entry name" value="POZ domain"/>
    <property type="match status" value="1"/>
</dbReference>
<dbReference type="EMBL" id="JAEVFJ010000004">
    <property type="protein sequence ID" value="KAH8105117.1"/>
    <property type="molecule type" value="Genomic_DNA"/>
</dbReference>
<dbReference type="Proteomes" id="UP000813824">
    <property type="component" value="Unassembled WGS sequence"/>
</dbReference>
<evidence type="ECO:0000259" key="1">
    <source>
        <dbReference type="PROSITE" id="PS50097"/>
    </source>
</evidence>
<dbReference type="Gene3D" id="3.30.710.10">
    <property type="entry name" value="Potassium Channel Kv1.1, Chain A"/>
    <property type="match status" value="1"/>
</dbReference>
<protein>
    <recommendedName>
        <fullName evidence="1">BTB domain-containing protein</fullName>
    </recommendedName>
</protein>
<dbReference type="SMART" id="SM00225">
    <property type="entry name" value="BTB"/>
    <property type="match status" value="1"/>
</dbReference>
<evidence type="ECO:0000313" key="3">
    <source>
        <dbReference type="Proteomes" id="UP000813824"/>
    </source>
</evidence>
<gene>
    <name evidence="2" type="ORF">BXZ70DRAFT_1004650</name>
</gene>
<dbReference type="CDD" id="cd18186">
    <property type="entry name" value="BTB_POZ_ZBTB_KLHL-like"/>
    <property type="match status" value="1"/>
</dbReference>
<dbReference type="OrthoDB" id="3038790at2759"/>
<dbReference type="InterPro" id="IPR000210">
    <property type="entry name" value="BTB/POZ_dom"/>
</dbReference>
<name>A0A8K0XT30_9AGAR</name>
<organism evidence="2 3">
    <name type="scientific">Cristinia sonorae</name>
    <dbReference type="NCBI Taxonomy" id="1940300"/>
    <lineage>
        <taxon>Eukaryota</taxon>
        <taxon>Fungi</taxon>
        <taxon>Dikarya</taxon>
        <taxon>Basidiomycota</taxon>
        <taxon>Agaricomycotina</taxon>
        <taxon>Agaricomycetes</taxon>
        <taxon>Agaricomycetidae</taxon>
        <taxon>Agaricales</taxon>
        <taxon>Pleurotineae</taxon>
        <taxon>Stephanosporaceae</taxon>
        <taxon>Cristinia</taxon>
    </lineage>
</organism>
<dbReference type="PROSITE" id="PS50097">
    <property type="entry name" value="BTB"/>
    <property type="match status" value="1"/>
</dbReference>
<sequence length="298" mass="32983">MSVSASAPFDNSAEADVVIRSADRVDFHVLKVVLSLSSNVFRGMFELPGIGPQISSSESTEALPVVEVSEDSEALDALLRLIYPNAVYSKSLPPYLTHIAAMLEAGRKYEMEKVTGWAAESLAKVVNVRPIATFALACKYSLQDTMKAAAIAAAPLATDELLRSEPELKYISAFTYLKLLEFRRCCMTAASAILAQTKQDATVAFWSDLGPKRQILIQRWWFDYIANAKDELTTTWWNEEIAKQTLLEAMTSNSPCSECRKLSPSTTSRINAFVRSTSQAIQQKHSELLESYGFTSEI</sequence>
<dbReference type="Pfam" id="PF00651">
    <property type="entry name" value="BTB"/>
    <property type="match status" value="1"/>
</dbReference>
<comment type="caution">
    <text evidence="2">The sequence shown here is derived from an EMBL/GenBank/DDBJ whole genome shotgun (WGS) entry which is preliminary data.</text>
</comment>
<feature type="domain" description="BTB" evidence="1">
    <location>
        <begin position="15"/>
        <end position="91"/>
    </location>
</feature>
<accession>A0A8K0XT30</accession>
<dbReference type="InterPro" id="IPR011333">
    <property type="entry name" value="SKP1/BTB/POZ_sf"/>
</dbReference>